<dbReference type="SUPFAM" id="SSF50494">
    <property type="entry name" value="Trypsin-like serine proteases"/>
    <property type="match status" value="1"/>
</dbReference>
<dbReference type="Gene3D" id="2.40.10.10">
    <property type="entry name" value="Trypsin-like serine proteases"/>
    <property type="match status" value="1"/>
</dbReference>
<dbReference type="PROSITE" id="PS50923">
    <property type="entry name" value="SUSHI"/>
    <property type="match status" value="1"/>
</dbReference>
<dbReference type="SUPFAM" id="SSF57535">
    <property type="entry name" value="Complement control module/SCR domain"/>
    <property type="match status" value="1"/>
</dbReference>
<protein>
    <submittedName>
        <fullName evidence="8">Uncharacterized protein</fullName>
    </submittedName>
</protein>
<keyword evidence="9" id="KW-1185">Reference proteome</keyword>
<dbReference type="SMART" id="SM00020">
    <property type="entry name" value="Tryp_SPc"/>
    <property type="match status" value="1"/>
</dbReference>
<comment type="similarity">
    <text evidence="2">Belongs to the peptidase S1 family. CLIP subfamily.</text>
</comment>
<gene>
    <name evidence="8" type="ORF">PSYICH_LOCUS938</name>
</gene>
<feature type="compositionally biased region" description="Gly residues" evidence="4">
    <location>
        <begin position="166"/>
        <end position="181"/>
    </location>
</feature>
<dbReference type="PROSITE" id="PS50240">
    <property type="entry name" value="TRYPSIN_DOM"/>
    <property type="match status" value="1"/>
</dbReference>
<evidence type="ECO:0000256" key="3">
    <source>
        <dbReference type="PROSITE-ProRule" id="PRU00302"/>
    </source>
</evidence>
<keyword evidence="3" id="KW-0768">Sushi</keyword>
<evidence type="ECO:0000256" key="5">
    <source>
        <dbReference type="SAM" id="SignalP"/>
    </source>
</evidence>
<dbReference type="AlphaFoldDB" id="A0A9P0CA98"/>
<evidence type="ECO:0000313" key="9">
    <source>
        <dbReference type="Proteomes" id="UP001153636"/>
    </source>
</evidence>
<feature type="chain" id="PRO_5040497662" evidence="5">
    <location>
        <begin position="22"/>
        <end position="782"/>
    </location>
</feature>
<organism evidence="8 9">
    <name type="scientific">Psylliodes chrysocephalus</name>
    <dbReference type="NCBI Taxonomy" id="3402493"/>
    <lineage>
        <taxon>Eukaryota</taxon>
        <taxon>Metazoa</taxon>
        <taxon>Ecdysozoa</taxon>
        <taxon>Arthropoda</taxon>
        <taxon>Hexapoda</taxon>
        <taxon>Insecta</taxon>
        <taxon>Pterygota</taxon>
        <taxon>Neoptera</taxon>
        <taxon>Endopterygota</taxon>
        <taxon>Coleoptera</taxon>
        <taxon>Polyphaga</taxon>
        <taxon>Cucujiformia</taxon>
        <taxon>Chrysomeloidea</taxon>
        <taxon>Chrysomelidae</taxon>
        <taxon>Galerucinae</taxon>
        <taxon>Alticini</taxon>
        <taxon>Psylliodes</taxon>
    </lineage>
</organism>
<feature type="signal peptide" evidence="5">
    <location>
        <begin position="1"/>
        <end position="21"/>
    </location>
</feature>
<evidence type="ECO:0000256" key="1">
    <source>
        <dbReference type="ARBA" id="ARBA00023157"/>
    </source>
</evidence>
<dbReference type="InterPro" id="IPR009003">
    <property type="entry name" value="Peptidase_S1_PA"/>
</dbReference>
<dbReference type="Proteomes" id="UP001153636">
    <property type="component" value="Chromosome 1"/>
</dbReference>
<comment type="caution">
    <text evidence="3">Lacks conserved residue(s) required for the propagation of feature annotation.</text>
</comment>
<dbReference type="PANTHER" id="PTHR24256">
    <property type="entry name" value="TRYPTASE-RELATED"/>
    <property type="match status" value="1"/>
</dbReference>
<keyword evidence="5" id="KW-0732">Signal</keyword>
<dbReference type="InterPro" id="IPR001254">
    <property type="entry name" value="Trypsin_dom"/>
</dbReference>
<dbReference type="CDD" id="cd00033">
    <property type="entry name" value="CCP"/>
    <property type="match status" value="1"/>
</dbReference>
<evidence type="ECO:0000256" key="4">
    <source>
        <dbReference type="SAM" id="MobiDB-lite"/>
    </source>
</evidence>
<dbReference type="SMART" id="SM00032">
    <property type="entry name" value="CCP"/>
    <property type="match status" value="1"/>
</dbReference>
<dbReference type="EMBL" id="OV651813">
    <property type="protein sequence ID" value="CAH1099882.1"/>
    <property type="molecule type" value="Genomic_DNA"/>
</dbReference>
<dbReference type="Pfam" id="PF00089">
    <property type="entry name" value="Trypsin"/>
    <property type="match status" value="1"/>
</dbReference>
<dbReference type="OrthoDB" id="6744641at2759"/>
<evidence type="ECO:0000259" key="7">
    <source>
        <dbReference type="PROSITE" id="PS50923"/>
    </source>
</evidence>
<dbReference type="GO" id="GO:0006508">
    <property type="term" value="P:proteolysis"/>
    <property type="evidence" value="ECO:0007669"/>
    <property type="project" value="InterPro"/>
</dbReference>
<dbReference type="InterPro" id="IPR051487">
    <property type="entry name" value="Ser/Thr_Proteases_Immune/Dev"/>
</dbReference>
<sequence>MFMSQYIYLNFVASIFLYVNGDTILNEKKNGECILPNHPANGKWIIIGGSDAQPGSSVSSLTAITYFCEEPYKLSSDYSLITCLGNHWNLLQPECLSDEEKTNEVKRTAYGEVIATGDIVNQRGKRYATPQGGRGGDGIVIKSGRRETVIGPGEEGSSYYDERGIARGGQGGTGVIRGGWNGNERQTRGQTYNGDGRGGYDEYYDELPEQTEDRISGRGGDGVVIRNGRIRGNIVGIGGQGRSRGYYRRKRETLNQPSLDDEGEKTNKVKRAVILSRNAYGEVVAMEDTDDQSYNRYATQGGRGGDGIVIQSGRGKTVIGPGEEGYYDERGQARGGQGGTGVIRGGQGSIGWNKNTGQRGGGGQNYYGDKRKGQDGLVIGPGETVNGYGIGIGQPGGNGQRKGGRGGNGVVVDRGSVNGGLIGQGGYGGYGRYPNSNNNRKQGGGGYGQGTGYYDGSLEENADWIGGRGGDGIVIRGGRVRGNIVGIGGRGGSGGYYRRKRATQNPPIVENCGEKRTRQFFVDGKNVKKTIYPWATAVYKKVLGEFQYFCGATMLTQRIFVTVAHCVTSYPDNDVIPAEKLKIAVGKYYQDYNNSKDTQAQFSDVMKVLVNPKYRGLNLRYAADIAFLITKDQLTLSNVVQPVCYQNIRNIDLNDELEGVLTGWGFPDSTSVSPSNELQGIPLPFQNEAICLKEIPEDFGHDFLAYDKMCMGYYNKSMKFCGGISGNSLTFPYNGKYYIHGIISIGKKDSTQGLCNILAKSTLYTKVSAHYDWLERVISQYQ</sequence>
<accession>A0A9P0CA98</accession>
<feature type="disulfide bond" evidence="3">
    <location>
        <begin position="68"/>
        <end position="95"/>
    </location>
</feature>
<dbReference type="InterPro" id="IPR000436">
    <property type="entry name" value="Sushi_SCR_CCP_dom"/>
</dbReference>
<dbReference type="InterPro" id="IPR043504">
    <property type="entry name" value="Peptidase_S1_PA_chymotrypsin"/>
</dbReference>
<reference evidence="8" key="1">
    <citation type="submission" date="2022-01" db="EMBL/GenBank/DDBJ databases">
        <authorList>
            <person name="King R."/>
        </authorList>
    </citation>
    <scope>NUCLEOTIDE SEQUENCE</scope>
</reference>
<keyword evidence="1 3" id="KW-1015">Disulfide bond</keyword>
<evidence type="ECO:0000313" key="8">
    <source>
        <dbReference type="EMBL" id="CAH1099882.1"/>
    </source>
</evidence>
<name>A0A9P0CA98_9CUCU</name>
<feature type="region of interest" description="Disordered" evidence="4">
    <location>
        <begin position="348"/>
        <end position="367"/>
    </location>
</feature>
<feature type="domain" description="Sushi" evidence="7">
    <location>
        <begin position="31"/>
        <end position="97"/>
    </location>
</feature>
<proteinExistence type="inferred from homology"/>
<feature type="domain" description="Peptidase S1" evidence="6">
    <location>
        <begin position="521"/>
        <end position="779"/>
    </location>
</feature>
<dbReference type="InterPro" id="IPR035976">
    <property type="entry name" value="Sushi/SCR/CCP_sf"/>
</dbReference>
<evidence type="ECO:0000256" key="2">
    <source>
        <dbReference type="ARBA" id="ARBA00024195"/>
    </source>
</evidence>
<evidence type="ECO:0000259" key="6">
    <source>
        <dbReference type="PROSITE" id="PS50240"/>
    </source>
</evidence>
<dbReference type="GO" id="GO:0004252">
    <property type="term" value="F:serine-type endopeptidase activity"/>
    <property type="evidence" value="ECO:0007669"/>
    <property type="project" value="InterPro"/>
</dbReference>
<feature type="region of interest" description="Disordered" evidence="4">
    <location>
        <begin position="125"/>
        <end position="199"/>
    </location>
</feature>
<dbReference type="Gene3D" id="2.10.70.10">
    <property type="entry name" value="Complement Module, domain 1"/>
    <property type="match status" value="1"/>
</dbReference>